<proteinExistence type="predicted"/>
<comment type="caution">
    <text evidence="1">The sequence shown here is derived from an EMBL/GenBank/DDBJ whole genome shotgun (WGS) entry which is preliminary data.</text>
</comment>
<sequence length="101" mass="11312">MEMLGTLYRGNARGFIQEKCLGLYTGEMPGHFPCIKSQAFLLYKVPGISPISPGTKELSSLGYAAQIKHTRSHYAILSQNVVIRNIFEINMCYELVETRIG</sequence>
<organism evidence="1 2">
    <name type="scientific">Gigaspora margarita</name>
    <dbReference type="NCBI Taxonomy" id="4874"/>
    <lineage>
        <taxon>Eukaryota</taxon>
        <taxon>Fungi</taxon>
        <taxon>Fungi incertae sedis</taxon>
        <taxon>Mucoromycota</taxon>
        <taxon>Glomeromycotina</taxon>
        <taxon>Glomeromycetes</taxon>
        <taxon>Diversisporales</taxon>
        <taxon>Gigasporaceae</taxon>
        <taxon>Gigaspora</taxon>
    </lineage>
</organism>
<reference evidence="1 2" key="1">
    <citation type="submission" date="2021-06" db="EMBL/GenBank/DDBJ databases">
        <authorList>
            <person name="Kallberg Y."/>
            <person name="Tangrot J."/>
            <person name="Rosling A."/>
        </authorList>
    </citation>
    <scope>NUCLEOTIDE SEQUENCE [LARGE SCALE GENOMIC DNA]</scope>
    <source>
        <strain evidence="1 2">120-4 pot B 10/14</strain>
    </source>
</reference>
<feature type="non-terminal residue" evidence="1">
    <location>
        <position position="101"/>
    </location>
</feature>
<dbReference type="Proteomes" id="UP000789901">
    <property type="component" value="Unassembled WGS sequence"/>
</dbReference>
<gene>
    <name evidence="1" type="ORF">GMARGA_LOCUS32561</name>
</gene>
<accession>A0ABN7WLX0</accession>
<evidence type="ECO:0000313" key="2">
    <source>
        <dbReference type="Proteomes" id="UP000789901"/>
    </source>
</evidence>
<name>A0ABN7WLX0_GIGMA</name>
<keyword evidence="2" id="KW-1185">Reference proteome</keyword>
<dbReference type="EMBL" id="CAJVQB010051432">
    <property type="protein sequence ID" value="CAG8835418.1"/>
    <property type="molecule type" value="Genomic_DNA"/>
</dbReference>
<protein>
    <submittedName>
        <fullName evidence="1">5072_t:CDS:1</fullName>
    </submittedName>
</protein>
<evidence type="ECO:0000313" key="1">
    <source>
        <dbReference type="EMBL" id="CAG8835418.1"/>
    </source>
</evidence>